<dbReference type="KEGG" id="tpf:TPHA_0G02870"/>
<dbReference type="InterPro" id="IPR019404">
    <property type="entry name" value="Mediator_Med11"/>
</dbReference>
<accession>G8BW47</accession>
<evidence type="ECO:0000256" key="2">
    <source>
        <dbReference type="ARBA" id="ARBA00008186"/>
    </source>
</evidence>
<dbReference type="eggNOG" id="ENOG502S3YW">
    <property type="taxonomic scope" value="Eukaryota"/>
</dbReference>
<protein>
    <recommendedName>
        <fullName evidence="4">Mediator of RNA polymerase II transcription subunit 11</fullName>
    </recommendedName>
    <alternativeName>
        <fullName evidence="4">Mediator complex subunit 11</fullName>
    </alternativeName>
</protein>
<organism evidence="5 6">
    <name type="scientific">Tetrapisispora phaffii (strain ATCC 24235 / CBS 4417 / NBRC 1672 / NRRL Y-8282 / UCD 70-5)</name>
    <name type="common">Yeast</name>
    <name type="synonym">Fabospora phaffii</name>
    <dbReference type="NCBI Taxonomy" id="1071381"/>
    <lineage>
        <taxon>Eukaryota</taxon>
        <taxon>Fungi</taxon>
        <taxon>Dikarya</taxon>
        <taxon>Ascomycota</taxon>
        <taxon>Saccharomycotina</taxon>
        <taxon>Saccharomycetes</taxon>
        <taxon>Saccharomycetales</taxon>
        <taxon>Saccharomycetaceae</taxon>
        <taxon>Tetrapisispora</taxon>
    </lineage>
</organism>
<sequence length="113" mass="13048">MQSEYVQERLASLNKVDDKLCSLLKEVSQMVYTFSELKRGNETLKPNFNEHIKEFFDTLDSATSSLHKEIELLDENTGTRVLPINVNKKALGQDTEKMKEQMQLLKVLLQSDK</sequence>
<dbReference type="Gene3D" id="1.10.287.3490">
    <property type="match status" value="1"/>
</dbReference>
<dbReference type="EMBL" id="HE612862">
    <property type="protein sequence ID" value="CCE64125.1"/>
    <property type="molecule type" value="Genomic_DNA"/>
</dbReference>
<evidence type="ECO:0000313" key="6">
    <source>
        <dbReference type="Proteomes" id="UP000005666"/>
    </source>
</evidence>
<dbReference type="OrthoDB" id="5418434at2759"/>
<dbReference type="RefSeq" id="XP_003686559.1">
    <property type="nucleotide sequence ID" value="XM_003686511.1"/>
</dbReference>
<dbReference type="HOGENOM" id="CLU_121031_1_0_1"/>
<keyword evidence="6" id="KW-1185">Reference proteome</keyword>
<reference evidence="5 6" key="1">
    <citation type="journal article" date="2011" name="Proc. Natl. Acad. Sci. U.S.A.">
        <title>Evolutionary erosion of yeast sex chromosomes by mating-type switching accidents.</title>
        <authorList>
            <person name="Gordon J.L."/>
            <person name="Armisen D."/>
            <person name="Proux-Wera E."/>
            <person name="Oheigeartaigh S.S."/>
            <person name="Byrne K.P."/>
            <person name="Wolfe K.H."/>
        </authorList>
    </citation>
    <scope>NUCLEOTIDE SEQUENCE [LARGE SCALE GENOMIC DNA]</scope>
    <source>
        <strain evidence="6">ATCC 24235 / CBS 4417 / NBRC 1672 / NRRL Y-8282 / UCD 70-5</strain>
    </source>
</reference>
<keyword evidence="4" id="KW-0010">Activator</keyword>
<dbReference type="Pfam" id="PF10280">
    <property type="entry name" value="Med11"/>
    <property type="match status" value="1"/>
</dbReference>
<dbReference type="STRING" id="1071381.G8BW47"/>
<evidence type="ECO:0000256" key="3">
    <source>
        <dbReference type="ARBA" id="ARBA00023242"/>
    </source>
</evidence>
<evidence type="ECO:0000313" key="5">
    <source>
        <dbReference type="EMBL" id="CCE64125.1"/>
    </source>
</evidence>
<dbReference type="GO" id="GO:0006357">
    <property type="term" value="P:regulation of transcription by RNA polymerase II"/>
    <property type="evidence" value="ECO:0007669"/>
    <property type="project" value="InterPro"/>
</dbReference>
<dbReference type="OMA" id="IMDDNIG"/>
<dbReference type="GeneID" id="11535920"/>
<dbReference type="GO" id="GO:0016592">
    <property type="term" value="C:mediator complex"/>
    <property type="evidence" value="ECO:0007669"/>
    <property type="project" value="InterPro"/>
</dbReference>
<name>G8BW47_TETPH</name>
<comment type="subunit">
    <text evidence="4">Component of the Mediator complex.</text>
</comment>
<dbReference type="Proteomes" id="UP000005666">
    <property type="component" value="Chromosome 7"/>
</dbReference>
<dbReference type="AlphaFoldDB" id="G8BW47"/>
<gene>
    <name evidence="5" type="primary">TPHA0G02870</name>
    <name evidence="4" type="synonym">MED11</name>
    <name evidence="5" type="ordered locus">TPHA_0G02870</name>
</gene>
<evidence type="ECO:0000256" key="4">
    <source>
        <dbReference type="RuleBase" id="RU364147"/>
    </source>
</evidence>
<proteinExistence type="inferred from homology"/>
<keyword evidence="4" id="KW-0805">Transcription regulation</keyword>
<comment type="function">
    <text evidence="4">Component of the Mediator complex, a coactivator involved in the regulated transcription of nearly all RNA polymerase II-dependent genes. Mediator functions as a bridge to convey information from gene-specific regulatory proteins to the basal RNA polymerase II transcription machinery. Mediator is recruited to promoters by direct interactions with regulatory proteins and serves as a scaffold for the assembly of a functional pre-initiation complex with RNA polymerase II and the general transcription factors.</text>
</comment>
<comment type="subcellular location">
    <subcellularLocation>
        <location evidence="1 4">Nucleus</location>
    </subcellularLocation>
</comment>
<evidence type="ECO:0000256" key="1">
    <source>
        <dbReference type="ARBA" id="ARBA00004123"/>
    </source>
</evidence>
<keyword evidence="3 4" id="KW-0539">Nucleus</keyword>
<dbReference type="GO" id="GO:0003712">
    <property type="term" value="F:transcription coregulator activity"/>
    <property type="evidence" value="ECO:0007669"/>
    <property type="project" value="InterPro"/>
</dbReference>
<keyword evidence="4" id="KW-0804">Transcription</keyword>
<comment type="similarity">
    <text evidence="2 4">Belongs to the Mediator complex subunit 11 family.</text>
</comment>